<dbReference type="Gene3D" id="3.30.70.270">
    <property type="match status" value="1"/>
</dbReference>
<dbReference type="PROSITE" id="PS50883">
    <property type="entry name" value="EAL"/>
    <property type="match status" value="1"/>
</dbReference>
<dbReference type="Proteomes" id="UP001206639">
    <property type="component" value="Unassembled WGS sequence"/>
</dbReference>
<dbReference type="CDD" id="cd01948">
    <property type="entry name" value="EAL"/>
    <property type="match status" value="1"/>
</dbReference>
<dbReference type="SMART" id="SM00052">
    <property type="entry name" value="EAL"/>
    <property type="match status" value="1"/>
</dbReference>
<evidence type="ECO:0000259" key="2">
    <source>
        <dbReference type="PROSITE" id="PS50887"/>
    </source>
</evidence>
<evidence type="ECO:0000313" key="4">
    <source>
        <dbReference type="Proteomes" id="UP001206639"/>
    </source>
</evidence>
<name>A0ABT2MHB3_9MYCO</name>
<dbReference type="PANTHER" id="PTHR44757">
    <property type="entry name" value="DIGUANYLATE CYCLASE DGCP"/>
    <property type="match status" value="1"/>
</dbReference>
<comment type="caution">
    <text evidence="3">The sequence shown here is derived from an EMBL/GenBank/DDBJ whole genome shotgun (WGS) entry which is preliminary data.</text>
</comment>
<dbReference type="EMBL" id="JAODWD010000006">
    <property type="protein sequence ID" value="MCT7661627.1"/>
    <property type="molecule type" value="Genomic_DNA"/>
</dbReference>
<reference evidence="4" key="1">
    <citation type="submission" date="2023-07" db="EMBL/GenBank/DDBJ databases">
        <authorList>
            <person name="Deng Y."/>
            <person name="Zhang Y.-Q."/>
        </authorList>
    </citation>
    <scope>NUCLEOTIDE SEQUENCE [LARGE SCALE GENOMIC DNA]</scope>
    <source>
        <strain evidence="4">CPCC 205710</strain>
    </source>
</reference>
<dbReference type="InterPro" id="IPR000160">
    <property type="entry name" value="GGDEF_dom"/>
</dbReference>
<dbReference type="SMART" id="SM00267">
    <property type="entry name" value="GGDEF"/>
    <property type="match status" value="1"/>
</dbReference>
<dbReference type="PANTHER" id="PTHR44757:SF2">
    <property type="entry name" value="BIOFILM ARCHITECTURE MAINTENANCE PROTEIN MBAA"/>
    <property type="match status" value="1"/>
</dbReference>
<dbReference type="InterPro" id="IPR043128">
    <property type="entry name" value="Rev_trsase/Diguanyl_cyclase"/>
</dbReference>
<dbReference type="NCBIfam" id="TIGR00254">
    <property type="entry name" value="GGDEF"/>
    <property type="match status" value="1"/>
</dbReference>
<dbReference type="Pfam" id="PF00563">
    <property type="entry name" value="EAL"/>
    <property type="match status" value="1"/>
</dbReference>
<gene>
    <name evidence="3" type="ORF">N4S67_24805</name>
</gene>
<feature type="domain" description="GGDEF" evidence="2">
    <location>
        <begin position="85"/>
        <end position="219"/>
    </location>
</feature>
<proteinExistence type="predicted"/>
<dbReference type="InterPro" id="IPR052155">
    <property type="entry name" value="Biofilm_reg_signaling"/>
</dbReference>
<dbReference type="PROSITE" id="PS50887">
    <property type="entry name" value="GGDEF"/>
    <property type="match status" value="1"/>
</dbReference>
<keyword evidence="4" id="KW-1185">Reference proteome</keyword>
<dbReference type="InterPro" id="IPR001633">
    <property type="entry name" value="EAL_dom"/>
</dbReference>
<feature type="domain" description="EAL" evidence="1">
    <location>
        <begin position="245"/>
        <end position="498"/>
    </location>
</feature>
<dbReference type="SUPFAM" id="SSF141868">
    <property type="entry name" value="EAL domain-like"/>
    <property type="match status" value="1"/>
</dbReference>
<protein>
    <submittedName>
        <fullName evidence="3">Bifunctional diguanylate cyclase/phosphodiesterase</fullName>
    </submittedName>
</protein>
<dbReference type="SUPFAM" id="SSF55073">
    <property type="entry name" value="Nucleotide cyclase"/>
    <property type="match status" value="1"/>
</dbReference>
<accession>A0ABT2MHB3</accession>
<dbReference type="InterPro" id="IPR029787">
    <property type="entry name" value="Nucleotide_cyclase"/>
</dbReference>
<dbReference type="Pfam" id="PF00990">
    <property type="entry name" value="GGDEF"/>
    <property type="match status" value="1"/>
</dbReference>
<organism evidence="3 4">
    <name type="scientific">Mycobacterium deserti</name>
    <dbReference type="NCBI Taxonomy" id="2978347"/>
    <lineage>
        <taxon>Bacteria</taxon>
        <taxon>Bacillati</taxon>
        <taxon>Actinomycetota</taxon>
        <taxon>Actinomycetes</taxon>
        <taxon>Mycobacteriales</taxon>
        <taxon>Mycobacteriaceae</taxon>
        <taxon>Mycobacterium</taxon>
    </lineage>
</organism>
<dbReference type="CDD" id="cd01949">
    <property type="entry name" value="GGDEF"/>
    <property type="match status" value="1"/>
</dbReference>
<sequence length="527" mass="56984">MPFAVILGASELLSGSERNSYIVIPGVILVVAALVRQITLLDENHQLLKIVRGLAFSDPLTGLANRTLFSQRLAETMQPTPAARGPVAVLLLDVDDFKLVNDSLGHAAGDELLRIVGSRIAQNVGIHDTVARFGGDEFAILIRDTPDAAARIADLIVDAFDEPLVVDGRRLHARISLGLATASGPQDSGITADELLRRADLAMYSAKRAASGRVRAYESTMRHEHTDLHLSGQLRVGRRSGLAARTQLLDELRCAIDEQSLELVYQPKVSLSTNEVVGVEALLRWPHPRFGTLEPGDFLPLVRENDLIDHVTNLVLPMAVADAAGWYATGLTIPVAVNLSTPSLNDELLPDRVAAVLAEHGLSPEALTIEITEDVLLASVVRARSVLDQLRDRGVRVAIDDFGSGFATMKYLRDLPVDELKIDRQFVTPMLDDGRCAMIVRSIIELAEALDIASVAEGVEDAGTAVMLRHFGCDVVQGHYFSAPVPAASIRPGVWGTTPSGRDTVEGRIRAIEDRDDGLQHIDIAGR</sequence>
<evidence type="ECO:0000259" key="1">
    <source>
        <dbReference type="PROSITE" id="PS50883"/>
    </source>
</evidence>
<evidence type="ECO:0000313" key="3">
    <source>
        <dbReference type="EMBL" id="MCT7661627.1"/>
    </source>
</evidence>
<dbReference type="Gene3D" id="3.20.20.450">
    <property type="entry name" value="EAL domain"/>
    <property type="match status" value="1"/>
</dbReference>
<dbReference type="InterPro" id="IPR035919">
    <property type="entry name" value="EAL_sf"/>
</dbReference>